<feature type="non-terminal residue" evidence="1">
    <location>
        <position position="1"/>
    </location>
</feature>
<dbReference type="Pfam" id="PF01963">
    <property type="entry name" value="TraB_PrgY_gumN"/>
    <property type="match status" value="1"/>
</dbReference>
<dbReference type="Proteomes" id="UP000264719">
    <property type="component" value="Unassembled WGS sequence"/>
</dbReference>
<evidence type="ECO:0000313" key="1">
    <source>
        <dbReference type="EMBL" id="HAR53445.1"/>
    </source>
</evidence>
<comment type="caution">
    <text evidence="1">The sequence shown here is derived from an EMBL/GenBank/DDBJ whole genome shotgun (WGS) entry which is preliminary data.</text>
</comment>
<gene>
    <name evidence="1" type="ORF">DCS45_16460</name>
</gene>
<proteinExistence type="predicted"/>
<organism evidence="1 2">
    <name type="scientific">Roseovarius nubinhibens</name>
    <dbReference type="NCBI Taxonomy" id="314263"/>
    <lineage>
        <taxon>Bacteria</taxon>
        <taxon>Pseudomonadati</taxon>
        <taxon>Pseudomonadota</taxon>
        <taxon>Alphaproteobacteria</taxon>
        <taxon>Rhodobacterales</taxon>
        <taxon>Roseobacteraceae</taxon>
        <taxon>Roseovarius</taxon>
    </lineage>
</organism>
<reference evidence="1 2" key="1">
    <citation type="journal article" date="2018" name="Nat. Biotechnol.">
        <title>A standardized bacterial taxonomy based on genome phylogeny substantially revises the tree of life.</title>
        <authorList>
            <person name="Parks D.H."/>
            <person name="Chuvochina M."/>
            <person name="Waite D.W."/>
            <person name="Rinke C."/>
            <person name="Skarshewski A."/>
            <person name="Chaumeil P.A."/>
            <person name="Hugenholtz P."/>
        </authorList>
    </citation>
    <scope>NUCLEOTIDE SEQUENCE [LARGE SCALE GENOMIC DNA]</scope>
    <source>
        <strain evidence="1">UBA9169</strain>
    </source>
</reference>
<name>A0A348WFY3_9RHOB</name>
<dbReference type="AlphaFoldDB" id="A0A348WFY3"/>
<dbReference type="InterPro" id="IPR002816">
    <property type="entry name" value="TraB/PrgY/GumN_fam"/>
</dbReference>
<sequence length="36" mass="3762">GDIFVAVGAAHLPGDRGVLNLLESKGFRITPLPFSP</sequence>
<protein>
    <submittedName>
        <fullName evidence="1">TraB/GumN family protein</fullName>
    </submittedName>
</protein>
<evidence type="ECO:0000313" key="2">
    <source>
        <dbReference type="Proteomes" id="UP000264719"/>
    </source>
</evidence>
<dbReference type="EMBL" id="DMVW01000158">
    <property type="protein sequence ID" value="HAR53445.1"/>
    <property type="molecule type" value="Genomic_DNA"/>
</dbReference>
<accession>A0A348WFY3</accession>